<dbReference type="Proteomes" id="UP000807159">
    <property type="component" value="Chromosome 6"/>
</dbReference>
<keyword evidence="3" id="KW-1185">Reference proteome</keyword>
<evidence type="ECO:0000313" key="3">
    <source>
        <dbReference type="Proteomes" id="UP000807159"/>
    </source>
</evidence>
<comment type="caution">
    <text evidence="2">The sequence shown here is derived from an EMBL/GenBank/DDBJ whole genome shotgun (WGS) entry which is preliminary data.</text>
</comment>
<protein>
    <submittedName>
        <fullName evidence="2">Uncharacterized protein</fullName>
    </submittedName>
</protein>
<name>A0A8T2YLI8_POPDE</name>
<dbReference type="AlphaFoldDB" id="A0A8T2YLI8"/>
<organism evidence="2 3">
    <name type="scientific">Populus deltoides</name>
    <name type="common">Eastern poplar</name>
    <name type="synonym">Eastern cottonwood</name>
    <dbReference type="NCBI Taxonomy" id="3696"/>
    <lineage>
        <taxon>Eukaryota</taxon>
        <taxon>Viridiplantae</taxon>
        <taxon>Streptophyta</taxon>
        <taxon>Embryophyta</taxon>
        <taxon>Tracheophyta</taxon>
        <taxon>Spermatophyta</taxon>
        <taxon>Magnoliopsida</taxon>
        <taxon>eudicotyledons</taxon>
        <taxon>Gunneridae</taxon>
        <taxon>Pentapetalae</taxon>
        <taxon>rosids</taxon>
        <taxon>fabids</taxon>
        <taxon>Malpighiales</taxon>
        <taxon>Salicaceae</taxon>
        <taxon>Saliceae</taxon>
        <taxon>Populus</taxon>
    </lineage>
</organism>
<dbReference type="EMBL" id="JACEGQ020000006">
    <property type="protein sequence ID" value="KAH8505941.1"/>
    <property type="molecule type" value="Genomic_DNA"/>
</dbReference>
<evidence type="ECO:0000313" key="2">
    <source>
        <dbReference type="EMBL" id="KAH8505941.1"/>
    </source>
</evidence>
<feature type="compositionally biased region" description="Basic and acidic residues" evidence="1">
    <location>
        <begin position="83"/>
        <end position="105"/>
    </location>
</feature>
<feature type="compositionally biased region" description="Basic and acidic residues" evidence="1">
    <location>
        <begin position="10"/>
        <end position="33"/>
    </location>
</feature>
<gene>
    <name evidence="2" type="ORF">H0E87_012957</name>
</gene>
<accession>A0A8T2YLI8</accession>
<sequence>MEDGVPEAESLLHPKEEDDDEKDNHQESGEERPSGSFINHIFSNLVSRGEAEHHEEEGKEEENEEKGGGLLDSIIPKLVSPVSKKEEQNEAFQVRDGEGTSEDQVKKKQKVTTVVDEANERVKAEEEASGGGIIDHIVSHFPTSLPDDAVPTTDEAAILIHSIIHD</sequence>
<proteinExistence type="predicted"/>
<feature type="region of interest" description="Disordered" evidence="1">
    <location>
        <begin position="1"/>
        <end position="105"/>
    </location>
</feature>
<evidence type="ECO:0000256" key="1">
    <source>
        <dbReference type="SAM" id="MobiDB-lite"/>
    </source>
</evidence>
<reference evidence="2" key="1">
    <citation type="journal article" date="2021" name="J. Hered.">
        <title>Genome Assembly of Salicaceae Populus deltoides (Eastern Cottonwood) I-69 Based on Nanopore Sequencing and Hi-C Technologies.</title>
        <authorList>
            <person name="Bai S."/>
            <person name="Wu H."/>
            <person name="Zhang J."/>
            <person name="Pan Z."/>
            <person name="Zhao W."/>
            <person name="Li Z."/>
            <person name="Tong C."/>
        </authorList>
    </citation>
    <scope>NUCLEOTIDE SEQUENCE</scope>
    <source>
        <tissue evidence="2">Leaf</tissue>
    </source>
</reference>